<feature type="transmembrane region" description="Helical" evidence="1">
    <location>
        <begin position="178"/>
        <end position="199"/>
    </location>
</feature>
<reference evidence="2 3" key="1">
    <citation type="journal article" date="2020" name="Nat. Commun.">
        <title>Genome of Tripterygium wilfordii and identification of cytochrome P450 involved in triptolide biosynthesis.</title>
        <authorList>
            <person name="Tu L."/>
            <person name="Su P."/>
            <person name="Zhang Z."/>
            <person name="Gao L."/>
            <person name="Wang J."/>
            <person name="Hu T."/>
            <person name="Zhou J."/>
            <person name="Zhang Y."/>
            <person name="Zhao Y."/>
            <person name="Liu Y."/>
            <person name="Song Y."/>
            <person name="Tong Y."/>
            <person name="Lu Y."/>
            <person name="Yang J."/>
            <person name="Xu C."/>
            <person name="Jia M."/>
            <person name="Peters R.J."/>
            <person name="Huang L."/>
            <person name="Gao W."/>
        </authorList>
    </citation>
    <scope>NUCLEOTIDE SEQUENCE [LARGE SCALE GENOMIC DNA]</scope>
    <source>
        <strain evidence="3">cv. XIE 37</strain>
        <tissue evidence="2">Leaf</tissue>
    </source>
</reference>
<dbReference type="EMBL" id="JAAARO010000010">
    <property type="protein sequence ID" value="KAF5741754.1"/>
    <property type="molecule type" value="Genomic_DNA"/>
</dbReference>
<keyword evidence="1" id="KW-0472">Membrane</keyword>
<dbReference type="GO" id="GO:0009506">
    <property type="term" value="C:plasmodesma"/>
    <property type="evidence" value="ECO:0007669"/>
    <property type="project" value="TreeGrafter"/>
</dbReference>
<evidence type="ECO:0000256" key="1">
    <source>
        <dbReference type="SAM" id="Phobius"/>
    </source>
</evidence>
<dbReference type="AlphaFoldDB" id="A0A7J7D607"/>
<name>A0A7J7D607_TRIWF</name>
<protein>
    <submittedName>
        <fullName evidence="2">Uncharacterized protein</fullName>
    </submittedName>
</protein>
<gene>
    <name evidence="2" type="ORF">HS088_TW10G00760</name>
</gene>
<dbReference type="PANTHER" id="PTHR31414:SF15">
    <property type="entry name" value="PLASMA MEMBRANE FUSION PROTEIN"/>
    <property type="match status" value="1"/>
</dbReference>
<keyword evidence="1" id="KW-1133">Transmembrane helix</keyword>
<comment type="caution">
    <text evidence="2">The sequence shown here is derived from an EMBL/GenBank/DDBJ whole genome shotgun (WGS) entry which is preliminary data.</text>
</comment>
<dbReference type="PANTHER" id="PTHR31414">
    <property type="entry name" value="TRANSMEMBRANE PROTEIN DDB_G0292058"/>
    <property type="match status" value="1"/>
</dbReference>
<evidence type="ECO:0000313" key="2">
    <source>
        <dbReference type="EMBL" id="KAF5741754.1"/>
    </source>
</evidence>
<accession>A0A7J7D607</accession>
<keyword evidence="3" id="KW-1185">Reference proteome</keyword>
<dbReference type="GO" id="GO:0005886">
    <property type="term" value="C:plasma membrane"/>
    <property type="evidence" value="ECO:0007669"/>
    <property type="project" value="TreeGrafter"/>
</dbReference>
<keyword evidence="1" id="KW-0812">Transmembrane</keyword>
<dbReference type="InterPro" id="IPR040283">
    <property type="entry name" value="DDB_G0292058-like"/>
</dbReference>
<sequence>MDQWVENPEAQSAFRDLLPCVDNATVQTSLNVSSRVTFGLVQVVDQYITTIANQDLTVEAGPLYHNQTGPLVPLLCSPFDSNLTRRSCAPGEVDFNHAGEEWKKYVCQVSAESICTTVGRLTPNAYNQMMSAVNTSSQINSFGPFLADLVDCTTVRNTFRDISKTYCPGLRQNSFRTYIGMVIVSTAMLFSQIFWLFYVRERRHRIRYKKTISMTEYPLVGKGRR</sequence>
<dbReference type="Proteomes" id="UP000593562">
    <property type="component" value="Unassembled WGS sequence"/>
</dbReference>
<proteinExistence type="predicted"/>
<organism evidence="2 3">
    <name type="scientific">Tripterygium wilfordii</name>
    <name type="common">Thunder God vine</name>
    <dbReference type="NCBI Taxonomy" id="458696"/>
    <lineage>
        <taxon>Eukaryota</taxon>
        <taxon>Viridiplantae</taxon>
        <taxon>Streptophyta</taxon>
        <taxon>Embryophyta</taxon>
        <taxon>Tracheophyta</taxon>
        <taxon>Spermatophyta</taxon>
        <taxon>Magnoliopsida</taxon>
        <taxon>eudicotyledons</taxon>
        <taxon>Gunneridae</taxon>
        <taxon>Pentapetalae</taxon>
        <taxon>rosids</taxon>
        <taxon>fabids</taxon>
        <taxon>Celastrales</taxon>
        <taxon>Celastraceae</taxon>
        <taxon>Tripterygium</taxon>
    </lineage>
</organism>
<dbReference type="InParanoid" id="A0A7J7D607"/>
<evidence type="ECO:0000313" key="3">
    <source>
        <dbReference type="Proteomes" id="UP000593562"/>
    </source>
</evidence>